<comment type="caution">
    <text evidence="1">The sequence shown here is derived from an EMBL/GenBank/DDBJ whole genome shotgun (WGS) entry which is preliminary data.</text>
</comment>
<accession>A0ABX1KN86</accession>
<dbReference type="RefSeq" id="WP_168825466.1">
    <property type="nucleotide sequence ID" value="NZ_JABAEB010000006.1"/>
</dbReference>
<gene>
    <name evidence="1" type="ORF">HGO26_12365</name>
</gene>
<sequence length="146" mass="16361">MSQNVYIGMTLKPWPILLDHYNMQAYEEQAGAEKYAMAFLPSKGGKAVFELGQSQLKAIRTINNITANGLKDKDFIGVGTEMMQSLKSKLGDKYWNHIKEMNDNLRGLRKSIKTLEKVDNPQANEARLKAVDAIDKMEGAFKGHGI</sequence>
<organism evidence="1 2">
    <name type="scientific">Shewanella oncorhynchi</name>
    <dbReference type="NCBI Taxonomy" id="2726434"/>
    <lineage>
        <taxon>Bacteria</taxon>
        <taxon>Pseudomonadati</taxon>
        <taxon>Pseudomonadota</taxon>
        <taxon>Gammaproteobacteria</taxon>
        <taxon>Alteromonadales</taxon>
        <taxon>Shewanellaceae</taxon>
        <taxon>Shewanella</taxon>
    </lineage>
</organism>
<reference evidence="1 2" key="1">
    <citation type="submission" date="2020-04" db="EMBL/GenBank/DDBJ databases">
        <title>The first description of lens atrophy caused by putative novel Shewanella sp. that is a new emerging pathogen for cultured rainbow trout?</title>
        <authorList>
            <person name="Saticioglu I.B."/>
            <person name="Duman M."/>
            <person name="Altun S."/>
        </authorList>
    </citation>
    <scope>NUCLEOTIDE SEQUENCE [LARGE SCALE GENOMIC DNA]</scope>
    <source>
        <strain evidence="1 2">S-1</strain>
    </source>
</reference>
<dbReference type="EMBL" id="JABAEB010000006">
    <property type="protein sequence ID" value="NLQ23662.1"/>
    <property type="molecule type" value="Genomic_DNA"/>
</dbReference>
<dbReference type="Proteomes" id="UP000527352">
    <property type="component" value="Unassembled WGS sequence"/>
</dbReference>
<evidence type="ECO:0000313" key="2">
    <source>
        <dbReference type="Proteomes" id="UP000527352"/>
    </source>
</evidence>
<protein>
    <submittedName>
        <fullName evidence="1">Uncharacterized protein</fullName>
    </submittedName>
</protein>
<name>A0ABX1KN86_9GAMM</name>
<proteinExistence type="predicted"/>
<keyword evidence="2" id="KW-1185">Reference proteome</keyword>
<evidence type="ECO:0000313" key="1">
    <source>
        <dbReference type="EMBL" id="NLQ23662.1"/>
    </source>
</evidence>